<name>A0ABR0UD14_REHGL</name>
<dbReference type="Pfam" id="PF14368">
    <property type="entry name" value="LTP_2"/>
    <property type="match status" value="1"/>
</dbReference>
<comment type="caution">
    <text evidence="12">The sequence shown here is derived from an EMBL/GenBank/DDBJ whole genome shotgun (WGS) entry which is preliminary data.</text>
</comment>
<keyword evidence="7" id="KW-0325">Glycoprotein</keyword>
<comment type="similarity">
    <text evidence="2">Belongs to the plant LTP family.</text>
</comment>
<evidence type="ECO:0000256" key="4">
    <source>
        <dbReference type="ARBA" id="ARBA00022622"/>
    </source>
</evidence>
<organism evidence="12 13">
    <name type="scientific">Rehmannia glutinosa</name>
    <name type="common">Chinese foxglove</name>
    <dbReference type="NCBI Taxonomy" id="99300"/>
    <lineage>
        <taxon>Eukaryota</taxon>
        <taxon>Viridiplantae</taxon>
        <taxon>Streptophyta</taxon>
        <taxon>Embryophyta</taxon>
        <taxon>Tracheophyta</taxon>
        <taxon>Spermatophyta</taxon>
        <taxon>Magnoliopsida</taxon>
        <taxon>eudicotyledons</taxon>
        <taxon>Gunneridae</taxon>
        <taxon>Pentapetalae</taxon>
        <taxon>asterids</taxon>
        <taxon>lamiids</taxon>
        <taxon>Lamiales</taxon>
        <taxon>Orobanchaceae</taxon>
        <taxon>Rehmannieae</taxon>
        <taxon>Rehmannia</taxon>
    </lineage>
</organism>
<keyword evidence="5 10" id="KW-0732">Signal</keyword>
<evidence type="ECO:0000256" key="10">
    <source>
        <dbReference type="SAM" id="SignalP"/>
    </source>
</evidence>
<dbReference type="CDD" id="cd00010">
    <property type="entry name" value="AAI_LTSS"/>
    <property type="match status" value="1"/>
</dbReference>
<evidence type="ECO:0000313" key="13">
    <source>
        <dbReference type="Proteomes" id="UP001318860"/>
    </source>
</evidence>
<protein>
    <recommendedName>
        <fullName evidence="11">Bifunctional inhibitor/plant lipid transfer protein/seed storage helical domain-containing protein</fullName>
    </recommendedName>
</protein>
<keyword evidence="13" id="KW-1185">Reference proteome</keyword>
<dbReference type="Gene3D" id="1.10.110.10">
    <property type="entry name" value="Plant lipid-transfer and hydrophobic proteins"/>
    <property type="match status" value="1"/>
</dbReference>
<evidence type="ECO:0000256" key="8">
    <source>
        <dbReference type="ARBA" id="ARBA00023288"/>
    </source>
</evidence>
<gene>
    <name evidence="12" type="ORF">DH2020_046200</name>
</gene>
<evidence type="ECO:0000256" key="7">
    <source>
        <dbReference type="ARBA" id="ARBA00023180"/>
    </source>
</evidence>
<feature type="region of interest" description="Disordered" evidence="9">
    <location>
        <begin position="117"/>
        <end position="171"/>
    </location>
</feature>
<evidence type="ECO:0000313" key="12">
    <source>
        <dbReference type="EMBL" id="KAK6120070.1"/>
    </source>
</evidence>
<feature type="signal peptide" evidence="10">
    <location>
        <begin position="1"/>
        <end position="23"/>
    </location>
</feature>
<evidence type="ECO:0000256" key="3">
    <source>
        <dbReference type="ARBA" id="ARBA00022475"/>
    </source>
</evidence>
<feature type="compositionally biased region" description="Pro residues" evidence="9">
    <location>
        <begin position="117"/>
        <end position="130"/>
    </location>
</feature>
<evidence type="ECO:0000256" key="2">
    <source>
        <dbReference type="ARBA" id="ARBA00009748"/>
    </source>
</evidence>
<dbReference type="SUPFAM" id="SSF47699">
    <property type="entry name" value="Bifunctional inhibitor/lipid-transfer protein/seed storage 2S albumin"/>
    <property type="match status" value="1"/>
</dbReference>
<proteinExistence type="inferred from homology"/>
<feature type="domain" description="Bifunctional inhibitor/plant lipid transfer protein/seed storage helical" evidence="11">
    <location>
        <begin position="29"/>
        <end position="108"/>
    </location>
</feature>
<dbReference type="SMART" id="SM00499">
    <property type="entry name" value="AAI"/>
    <property type="match status" value="1"/>
</dbReference>
<keyword evidence="4" id="KW-0336">GPI-anchor</keyword>
<dbReference type="InterPro" id="IPR016140">
    <property type="entry name" value="Bifunc_inhib/LTP/seed_store"/>
</dbReference>
<dbReference type="InterPro" id="IPR036312">
    <property type="entry name" value="Bifun_inhib/LTP/seed_sf"/>
</dbReference>
<accession>A0ABR0UD14</accession>
<keyword evidence="4" id="KW-0472">Membrane</keyword>
<dbReference type="Proteomes" id="UP001318860">
    <property type="component" value="Unassembled WGS sequence"/>
</dbReference>
<evidence type="ECO:0000256" key="6">
    <source>
        <dbReference type="ARBA" id="ARBA00023157"/>
    </source>
</evidence>
<keyword evidence="3" id="KW-1003">Cell membrane</keyword>
<dbReference type="PANTHER" id="PTHR33044">
    <property type="entry name" value="BIFUNCTIONAL INHIBITOR/LIPID-TRANSFER PROTEIN/SEED STORAGE 2S ALBUMIN SUPERFAMILY PROTEIN-RELATED"/>
    <property type="match status" value="1"/>
</dbReference>
<sequence>MAHYSCLYALILAIFFSIFRTNAQISTPCSSSTISTFTPCLNFVTGSTGTGSSPTESCCDSLKSLMSDNMDCVCLIVTGNVPVSIPFINASLAITLPRMCRNSVPLQCKSTGVPLPPPGPVLFGPTPAPAPARSRPQPRAPSAAAAPPPAESLDVTPAASPPKFSLGPSANPGIRPVVNPNSASTPLTISLSSLILIMHIGIMALIKFF</sequence>
<keyword evidence="6" id="KW-1015">Disulfide bond</keyword>
<keyword evidence="8" id="KW-0449">Lipoprotein</keyword>
<feature type="chain" id="PRO_5047012572" description="Bifunctional inhibitor/plant lipid transfer protein/seed storage helical domain-containing protein" evidence="10">
    <location>
        <begin position="24"/>
        <end position="209"/>
    </location>
</feature>
<evidence type="ECO:0000256" key="9">
    <source>
        <dbReference type="SAM" id="MobiDB-lite"/>
    </source>
</evidence>
<feature type="compositionally biased region" description="Low complexity" evidence="9">
    <location>
        <begin position="131"/>
        <end position="145"/>
    </location>
</feature>
<reference evidence="12 13" key="1">
    <citation type="journal article" date="2021" name="Comput. Struct. Biotechnol. J.">
        <title>De novo genome assembly of the potent medicinal plant Rehmannia glutinosa using nanopore technology.</title>
        <authorList>
            <person name="Ma L."/>
            <person name="Dong C."/>
            <person name="Song C."/>
            <person name="Wang X."/>
            <person name="Zheng X."/>
            <person name="Niu Y."/>
            <person name="Chen S."/>
            <person name="Feng W."/>
        </authorList>
    </citation>
    <scope>NUCLEOTIDE SEQUENCE [LARGE SCALE GENOMIC DNA]</scope>
    <source>
        <strain evidence="12">DH-2019</strain>
    </source>
</reference>
<dbReference type="EMBL" id="JABTTQ020003097">
    <property type="protein sequence ID" value="KAK6120070.1"/>
    <property type="molecule type" value="Genomic_DNA"/>
</dbReference>
<comment type="subcellular location">
    <subcellularLocation>
        <location evidence="1">Cell membrane</location>
        <topology evidence="1">Lipid-anchor</topology>
        <topology evidence="1">GPI-anchor</topology>
    </subcellularLocation>
</comment>
<evidence type="ECO:0000256" key="5">
    <source>
        <dbReference type="ARBA" id="ARBA00022729"/>
    </source>
</evidence>
<dbReference type="InterPro" id="IPR043325">
    <property type="entry name" value="LTSS"/>
</dbReference>
<evidence type="ECO:0000259" key="11">
    <source>
        <dbReference type="SMART" id="SM00499"/>
    </source>
</evidence>
<evidence type="ECO:0000256" key="1">
    <source>
        <dbReference type="ARBA" id="ARBA00004609"/>
    </source>
</evidence>